<dbReference type="PANTHER" id="PTHR11141:SF0">
    <property type="entry name" value="PROTEIN TRANSPORT PROTEIN SEC23"/>
    <property type="match status" value="1"/>
</dbReference>
<keyword evidence="1" id="KW-0813">Transport</keyword>
<protein>
    <recommendedName>
        <fullName evidence="1">Protein transport protein SEC23</fullName>
    </recommendedName>
</protein>
<dbReference type="SUPFAM" id="SSF53300">
    <property type="entry name" value="vWA-like"/>
    <property type="match status" value="1"/>
</dbReference>
<sequence length="315" mass="35353">MTFLGGACTQGPGLIVGNELKETLRSWTDIERADVNHMHKATKHYSTLAKRAASVGHVVDLFTCALDQTGLHEMQQLVNLTGGHLTLGDTFTSSLFKQTYARVFQKNGRGEFNMAFNATMEVRCSKELKVCGAIGRFCGSNSPYVSENEIGDGSTHKWRICGLDPLSTTAVYLEVANPHTSPIQSQMGLVQFTTVYQACNGTRRVRVTTVARNWGNAQDNPQYIAAGFDQEAAAVLMTRIAVYRSVNDEGADVLRWLDRMLIRLCQKFGEYNKDQPQSFRLSLAFSLYPQFMFHLRRSQFLQVFNNSPDETAYYR</sequence>
<name>A0A0L0GBF1_9EUKA</name>
<dbReference type="GO" id="GO:0090110">
    <property type="term" value="P:COPII-coated vesicle cargo loading"/>
    <property type="evidence" value="ECO:0007669"/>
    <property type="project" value="TreeGrafter"/>
</dbReference>
<dbReference type="GO" id="GO:0046872">
    <property type="term" value="F:metal ion binding"/>
    <property type="evidence" value="ECO:0007669"/>
    <property type="project" value="UniProtKB-KW"/>
</dbReference>
<dbReference type="STRING" id="667725.A0A0L0GBF1"/>
<feature type="domain" description="Sec23/Sec24 helical" evidence="3">
    <location>
        <begin position="229"/>
        <end position="315"/>
    </location>
</feature>
<feature type="domain" description="Sec23/Sec24 trunk" evidence="2">
    <location>
        <begin position="1"/>
        <end position="104"/>
    </location>
</feature>
<keyword evidence="1" id="KW-0653">Protein transport</keyword>
<dbReference type="AlphaFoldDB" id="A0A0L0GBF1"/>
<dbReference type="InterPro" id="IPR006900">
    <property type="entry name" value="Sec23/24_helical_dom"/>
</dbReference>
<evidence type="ECO:0000259" key="4">
    <source>
        <dbReference type="Pfam" id="PF08033"/>
    </source>
</evidence>
<dbReference type="RefSeq" id="XP_014160254.1">
    <property type="nucleotide sequence ID" value="XM_014304779.1"/>
</dbReference>
<keyword evidence="6" id="KW-1185">Reference proteome</keyword>
<dbReference type="GO" id="GO:0005096">
    <property type="term" value="F:GTPase activator activity"/>
    <property type="evidence" value="ECO:0007669"/>
    <property type="project" value="TreeGrafter"/>
</dbReference>
<dbReference type="InterPro" id="IPR036465">
    <property type="entry name" value="vWFA_dom_sf"/>
</dbReference>
<feature type="domain" description="Sec23/Sec24 beta-sandwich" evidence="4">
    <location>
        <begin position="115"/>
        <end position="214"/>
    </location>
</feature>
<keyword evidence="1" id="KW-0963">Cytoplasm</keyword>
<proteinExistence type="inferred from homology"/>
<dbReference type="GO" id="GO:0006886">
    <property type="term" value="P:intracellular protein transport"/>
    <property type="evidence" value="ECO:0007669"/>
    <property type="project" value="InterPro"/>
</dbReference>
<dbReference type="InterPro" id="IPR036175">
    <property type="entry name" value="Sec23/24_helical_dom_sf"/>
</dbReference>
<evidence type="ECO:0000256" key="1">
    <source>
        <dbReference type="RuleBase" id="RU365030"/>
    </source>
</evidence>
<dbReference type="Pfam" id="PF08033">
    <property type="entry name" value="Sec23_BS"/>
    <property type="match status" value="1"/>
</dbReference>
<dbReference type="Gene3D" id="3.40.50.410">
    <property type="entry name" value="von Willebrand factor, type A domain"/>
    <property type="match status" value="1"/>
</dbReference>
<keyword evidence="1" id="KW-0931">ER-Golgi transport</keyword>
<keyword evidence="1" id="KW-0862">Zinc</keyword>
<dbReference type="GO" id="GO:0070971">
    <property type="term" value="C:endoplasmic reticulum exit site"/>
    <property type="evidence" value="ECO:0007669"/>
    <property type="project" value="TreeGrafter"/>
</dbReference>
<gene>
    <name evidence="5" type="ORF">SARC_01511</name>
</gene>
<dbReference type="SUPFAM" id="SSF81811">
    <property type="entry name" value="Helical domain of Sec23/24"/>
    <property type="match status" value="1"/>
</dbReference>
<dbReference type="InterPro" id="IPR006896">
    <property type="entry name" value="Sec23/24_trunk_dom"/>
</dbReference>
<reference evidence="5 6" key="1">
    <citation type="submission" date="2011-02" db="EMBL/GenBank/DDBJ databases">
        <title>The Genome Sequence of Sphaeroforma arctica JP610.</title>
        <authorList>
            <consortium name="The Broad Institute Genome Sequencing Platform"/>
            <person name="Russ C."/>
            <person name="Cuomo C."/>
            <person name="Young S.K."/>
            <person name="Zeng Q."/>
            <person name="Gargeya S."/>
            <person name="Alvarado L."/>
            <person name="Berlin A."/>
            <person name="Chapman S.B."/>
            <person name="Chen Z."/>
            <person name="Freedman E."/>
            <person name="Gellesch M."/>
            <person name="Goldberg J."/>
            <person name="Griggs A."/>
            <person name="Gujja S."/>
            <person name="Heilman E."/>
            <person name="Heiman D."/>
            <person name="Howarth C."/>
            <person name="Mehta T."/>
            <person name="Neiman D."/>
            <person name="Pearson M."/>
            <person name="Roberts A."/>
            <person name="Saif S."/>
            <person name="Shea T."/>
            <person name="Shenoy N."/>
            <person name="Sisk P."/>
            <person name="Stolte C."/>
            <person name="Sykes S."/>
            <person name="White J."/>
            <person name="Yandava C."/>
            <person name="Burger G."/>
            <person name="Gray M.W."/>
            <person name="Holland P.W.H."/>
            <person name="King N."/>
            <person name="Lang F.B.F."/>
            <person name="Roger A.J."/>
            <person name="Ruiz-Trillo I."/>
            <person name="Haas B."/>
            <person name="Nusbaum C."/>
            <person name="Birren B."/>
        </authorList>
    </citation>
    <scope>NUCLEOTIDE SEQUENCE [LARGE SCALE GENOMIC DNA]</scope>
    <source>
        <strain evidence="5 6">JP610</strain>
    </source>
</reference>
<evidence type="ECO:0000259" key="3">
    <source>
        <dbReference type="Pfam" id="PF04815"/>
    </source>
</evidence>
<accession>A0A0L0GBF1</accession>
<dbReference type="SUPFAM" id="SSF81995">
    <property type="entry name" value="beta-sandwich domain of Sec23/24"/>
    <property type="match status" value="1"/>
</dbReference>
<dbReference type="Gene3D" id="1.20.120.730">
    <property type="entry name" value="Sec23/Sec24 helical domain"/>
    <property type="match status" value="1"/>
</dbReference>
<dbReference type="eggNOG" id="KOG1986">
    <property type="taxonomic scope" value="Eukaryota"/>
</dbReference>
<dbReference type="Proteomes" id="UP000054560">
    <property type="component" value="Unassembled WGS sequence"/>
</dbReference>
<evidence type="ECO:0000313" key="6">
    <source>
        <dbReference type="Proteomes" id="UP000054560"/>
    </source>
</evidence>
<keyword evidence="1" id="KW-0256">Endoplasmic reticulum</keyword>
<dbReference type="EMBL" id="KQ241656">
    <property type="protein sequence ID" value="KNC86352.1"/>
    <property type="molecule type" value="Genomic_DNA"/>
</dbReference>
<organism evidence="5 6">
    <name type="scientific">Sphaeroforma arctica JP610</name>
    <dbReference type="NCBI Taxonomy" id="667725"/>
    <lineage>
        <taxon>Eukaryota</taxon>
        <taxon>Ichthyosporea</taxon>
        <taxon>Ichthyophonida</taxon>
        <taxon>Sphaeroforma</taxon>
    </lineage>
</organism>
<keyword evidence="1" id="KW-0479">Metal-binding</keyword>
<evidence type="ECO:0000259" key="2">
    <source>
        <dbReference type="Pfam" id="PF04811"/>
    </source>
</evidence>
<dbReference type="GO" id="GO:0030127">
    <property type="term" value="C:COPII vesicle coat"/>
    <property type="evidence" value="ECO:0007669"/>
    <property type="project" value="InterPro"/>
</dbReference>
<dbReference type="Pfam" id="PF04811">
    <property type="entry name" value="Sec23_trunk"/>
    <property type="match status" value="1"/>
</dbReference>
<dbReference type="OrthoDB" id="10256289at2759"/>
<comment type="similarity">
    <text evidence="1">Belongs to the SEC23/SEC24 family. SEC23 subfamily.</text>
</comment>
<dbReference type="GO" id="GO:0005789">
    <property type="term" value="C:endoplasmic reticulum membrane"/>
    <property type="evidence" value="ECO:0007669"/>
    <property type="project" value="UniProtKB-SubCell"/>
</dbReference>
<dbReference type="GeneID" id="25902015"/>
<dbReference type="Gene3D" id="2.60.40.1670">
    <property type="entry name" value="beta-sandwich domain of Sec23/24"/>
    <property type="match status" value="1"/>
</dbReference>
<keyword evidence="1" id="KW-0968">Cytoplasmic vesicle</keyword>
<dbReference type="InterPro" id="IPR037364">
    <property type="entry name" value="Sec23"/>
</dbReference>
<dbReference type="InterPro" id="IPR012990">
    <property type="entry name" value="Beta-sandwich_Sec23_24"/>
</dbReference>
<keyword evidence="1" id="KW-0472">Membrane</keyword>
<comment type="subcellular location">
    <subcellularLocation>
        <location evidence="1">Cytoplasmic vesicle</location>
        <location evidence="1">COPII-coated vesicle membrane</location>
        <topology evidence="1">Peripheral membrane protein</topology>
        <orientation evidence="1">Cytoplasmic side</orientation>
    </subcellularLocation>
    <subcellularLocation>
        <location evidence="1">Endoplasmic reticulum membrane</location>
        <topology evidence="1">Peripheral membrane protein</topology>
        <orientation evidence="1">Cytoplasmic side</orientation>
    </subcellularLocation>
</comment>
<dbReference type="PANTHER" id="PTHR11141">
    <property type="entry name" value="PROTEIN TRANSPORT PROTEIN SEC23"/>
    <property type="match status" value="1"/>
</dbReference>
<dbReference type="Pfam" id="PF04815">
    <property type="entry name" value="Sec23_helical"/>
    <property type="match status" value="1"/>
</dbReference>
<comment type="function">
    <text evidence="1">Component of the coat protein complex II (COPII) which promotes the formation of transport vesicles from the endoplasmic reticulum (ER). The coat has two main functions, the physical deformation of the endoplasmic reticulum membrane into vesicles and the selection of cargo molecules.</text>
</comment>
<evidence type="ECO:0000313" key="5">
    <source>
        <dbReference type="EMBL" id="KNC86352.1"/>
    </source>
</evidence>